<dbReference type="InterPro" id="IPR004242">
    <property type="entry name" value="Transposase_21"/>
</dbReference>
<dbReference type="AlphaFoldDB" id="A0AAP0K308"/>
<dbReference type="PANTHER" id="PTHR10775">
    <property type="entry name" value="OS08G0208400 PROTEIN"/>
    <property type="match status" value="1"/>
</dbReference>
<dbReference type="Pfam" id="PF02992">
    <property type="entry name" value="Transposase_21"/>
    <property type="match status" value="1"/>
</dbReference>
<dbReference type="EMBL" id="JBBNAE010000002">
    <property type="protein sequence ID" value="KAK9145006.1"/>
    <property type="molecule type" value="Genomic_DNA"/>
</dbReference>
<reference evidence="1 2" key="1">
    <citation type="submission" date="2024-01" db="EMBL/GenBank/DDBJ databases">
        <title>Genome assemblies of Stephania.</title>
        <authorList>
            <person name="Yang L."/>
        </authorList>
    </citation>
    <scope>NUCLEOTIDE SEQUENCE [LARGE SCALE GENOMIC DNA]</scope>
    <source>
        <strain evidence="1">QJT</strain>
        <tissue evidence="1">Leaf</tissue>
    </source>
</reference>
<organism evidence="1 2">
    <name type="scientific">Stephania japonica</name>
    <dbReference type="NCBI Taxonomy" id="461633"/>
    <lineage>
        <taxon>Eukaryota</taxon>
        <taxon>Viridiplantae</taxon>
        <taxon>Streptophyta</taxon>
        <taxon>Embryophyta</taxon>
        <taxon>Tracheophyta</taxon>
        <taxon>Spermatophyta</taxon>
        <taxon>Magnoliopsida</taxon>
        <taxon>Ranunculales</taxon>
        <taxon>Menispermaceae</taxon>
        <taxon>Menispermoideae</taxon>
        <taxon>Cissampelideae</taxon>
        <taxon>Stephania</taxon>
    </lineage>
</organism>
<comment type="caution">
    <text evidence="1">The sequence shown here is derived from an EMBL/GenBank/DDBJ whole genome shotgun (WGS) entry which is preliminary data.</text>
</comment>
<protein>
    <submittedName>
        <fullName evidence="1">Uncharacterized protein</fullName>
    </submittedName>
</protein>
<dbReference type="Proteomes" id="UP001417504">
    <property type="component" value="Unassembled WGS sequence"/>
</dbReference>
<gene>
    <name evidence="1" type="ORF">Sjap_004909</name>
</gene>
<keyword evidence="2" id="KW-1185">Reference proteome</keyword>
<sequence length="200" mass="23764">MHFNEVNCNFSNEIRSVRLVLCTNGFQPFGQFREQYSSWAVIFTPYNLSPSMYMKREFMFLTVIMPGPNNPTLRIDVFLQPLVKELLDLWFYGVATYCISIRTNFLMRAALMWTINDFPAYIMLSGWITYGKRACPYCMDDTNEFQLRHGGKTFWYDCHRRFLPLSLTTLRRDRVNFLKGKHILRDKPPPLRSDKDILRN</sequence>
<name>A0AAP0K308_9MAGN</name>
<evidence type="ECO:0000313" key="2">
    <source>
        <dbReference type="Proteomes" id="UP001417504"/>
    </source>
</evidence>
<dbReference type="PANTHER" id="PTHR10775:SF183">
    <property type="entry name" value="TRANSPOSON, EN_SPM-LIKE, TRANSPOSASE-ASSOCIATED DOMAIN PROTEIN-RELATED"/>
    <property type="match status" value="1"/>
</dbReference>
<accession>A0AAP0K308</accession>
<proteinExistence type="predicted"/>
<evidence type="ECO:0000313" key="1">
    <source>
        <dbReference type="EMBL" id="KAK9145006.1"/>
    </source>
</evidence>